<dbReference type="AlphaFoldDB" id="A0A418YEZ4"/>
<accession>A0A418YEZ4</accession>
<proteinExistence type="predicted"/>
<feature type="signal peptide" evidence="1">
    <location>
        <begin position="1"/>
        <end position="21"/>
    </location>
</feature>
<comment type="caution">
    <text evidence="2">The sequence shown here is derived from an EMBL/GenBank/DDBJ whole genome shotgun (WGS) entry which is preliminary data.</text>
</comment>
<organism evidence="2 3">
    <name type="scientific">Motilimonas pumila</name>
    <dbReference type="NCBI Taxonomy" id="2303987"/>
    <lineage>
        <taxon>Bacteria</taxon>
        <taxon>Pseudomonadati</taxon>
        <taxon>Pseudomonadota</taxon>
        <taxon>Gammaproteobacteria</taxon>
        <taxon>Alteromonadales</taxon>
        <taxon>Alteromonadales genera incertae sedis</taxon>
        <taxon>Motilimonas</taxon>
    </lineage>
</organism>
<feature type="chain" id="PRO_5019517476" evidence="1">
    <location>
        <begin position="22"/>
        <end position="179"/>
    </location>
</feature>
<evidence type="ECO:0000256" key="1">
    <source>
        <dbReference type="SAM" id="SignalP"/>
    </source>
</evidence>
<keyword evidence="1" id="KW-0732">Signal</keyword>
<reference evidence="2 3" key="2">
    <citation type="submission" date="2019-01" db="EMBL/GenBank/DDBJ databases">
        <title>Motilimonas pumilus sp. nov., isolated from the gut of sea cucumber (Apostichopus japonicus).</title>
        <authorList>
            <person name="Wang F.-Q."/>
            <person name="Ren L.-H."/>
            <person name="Lin Y.-W."/>
            <person name="Sun G.-H."/>
            <person name="Du Z.-J."/>
            <person name="Zhao J.-X."/>
            <person name="Liu X.-J."/>
            <person name="Liu L.-J."/>
        </authorList>
    </citation>
    <scope>NUCLEOTIDE SEQUENCE [LARGE SCALE GENOMIC DNA]</scope>
    <source>
        <strain evidence="2 3">PLHSC7-2</strain>
    </source>
</reference>
<evidence type="ECO:0000313" key="3">
    <source>
        <dbReference type="Proteomes" id="UP000283255"/>
    </source>
</evidence>
<keyword evidence="3" id="KW-1185">Reference proteome</keyword>
<evidence type="ECO:0000313" key="2">
    <source>
        <dbReference type="EMBL" id="RJG47771.1"/>
    </source>
</evidence>
<dbReference type="Proteomes" id="UP000283255">
    <property type="component" value="Unassembled WGS sequence"/>
</dbReference>
<protein>
    <submittedName>
        <fullName evidence="2">Uncharacterized protein</fullName>
    </submittedName>
</protein>
<name>A0A418YEZ4_9GAMM</name>
<gene>
    <name evidence="2" type="ORF">D1Z90_10255</name>
</gene>
<dbReference type="EMBL" id="QZCH01000011">
    <property type="protein sequence ID" value="RJG47771.1"/>
    <property type="molecule type" value="Genomic_DNA"/>
</dbReference>
<reference evidence="2 3" key="1">
    <citation type="submission" date="2018-09" db="EMBL/GenBank/DDBJ databases">
        <authorList>
            <person name="Wang F."/>
        </authorList>
    </citation>
    <scope>NUCLEOTIDE SEQUENCE [LARGE SCALE GENOMIC DNA]</scope>
    <source>
        <strain evidence="2 3">PLHSC7-2</strain>
    </source>
</reference>
<dbReference type="PROSITE" id="PS51257">
    <property type="entry name" value="PROKAR_LIPOPROTEIN"/>
    <property type="match status" value="1"/>
</dbReference>
<sequence>MKFVFILLAFAVTGCASSYQAQVAEGDALLDSEISVISASCSSACKTVIENNIAIEKKAHGSSISSVMVQAFNGNRGSYDYGEHHQVFNDPMWLQYALQTLPGKQQLTVYVNYHLAKQPKKIEVTFTAKAGHRYFLGQVLDMPYRAEGSEYKWLPVVVDLTTLELVKIQGANAWLHYPG</sequence>
<dbReference type="RefSeq" id="WP_119910655.1">
    <property type="nucleotide sequence ID" value="NZ_QZCH01000011.1"/>
</dbReference>